<dbReference type="InterPro" id="IPR001647">
    <property type="entry name" value="HTH_TetR"/>
</dbReference>
<sequence length="201" mass="21199">MTVRQVRGPAVRERVLDAAETLFHRDGIARTGVDAVIAEAGVSTATLYAHFGGKDSLVAAYLERRLARWCRVWDDAVAAATTPEDRLLAVFDALARFRDDQPATRGCAFLATAVELPGPDHPARAVVAAETAHLRDRLRSLAADLPVADPDALADDVLMAYDGTLSAFLRGAGDDAVARGRILAGIAVTAACAGRREPGGV</sequence>
<evidence type="ECO:0000256" key="1">
    <source>
        <dbReference type="ARBA" id="ARBA00023015"/>
    </source>
</evidence>
<evidence type="ECO:0000256" key="3">
    <source>
        <dbReference type="ARBA" id="ARBA00023163"/>
    </source>
</evidence>
<organism evidence="6 7">
    <name type="scientific">Cellulomonas phragmiteti</name>
    <dbReference type="NCBI Taxonomy" id="478780"/>
    <lineage>
        <taxon>Bacteria</taxon>
        <taxon>Bacillati</taxon>
        <taxon>Actinomycetota</taxon>
        <taxon>Actinomycetes</taxon>
        <taxon>Micrococcales</taxon>
        <taxon>Cellulomonadaceae</taxon>
        <taxon>Cellulomonas</taxon>
    </lineage>
</organism>
<gene>
    <name evidence="6" type="ORF">Cph01nite_05030</name>
</gene>
<dbReference type="Gene3D" id="1.10.357.10">
    <property type="entry name" value="Tetracycline Repressor, domain 2"/>
    <property type="match status" value="1"/>
</dbReference>
<dbReference type="RefSeq" id="WP_203670801.1">
    <property type="nucleotide sequence ID" value="NZ_BONP01000002.1"/>
</dbReference>
<dbReference type="EMBL" id="BONP01000002">
    <property type="protein sequence ID" value="GIG38741.1"/>
    <property type="molecule type" value="Genomic_DNA"/>
</dbReference>
<evidence type="ECO:0000256" key="2">
    <source>
        <dbReference type="ARBA" id="ARBA00023125"/>
    </source>
</evidence>
<dbReference type="InterPro" id="IPR036271">
    <property type="entry name" value="Tet_transcr_reg_TetR-rel_C_sf"/>
</dbReference>
<dbReference type="SUPFAM" id="SSF48498">
    <property type="entry name" value="Tetracyclin repressor-like, C-terminal domain"/>
    <property type="match status" value="1"/>
</dbReference>
<dbReference type="Pfam" id="PF16925">
    <property type="entry name" value="TetR_C_13"/>
    <property type="match status" value="1"/>
</dbReference>
<evidence type="ECO:0000259" key="5">
    <source>
        <dbReference type="PROSITE" id="PS50977"/>
    </source>
</evidence>
<name>A0ABQ4DHB0_9CELL</name>
<evidence type="ECO:0000313" key="7">
    <source>
        <dbReference type="Proteomes" id="UP000614741"/>
    </source>
</evidence>
<dbReference type="InterPro" id="IPR011075">
    <property type="entry name" value="TetR_C"/>
</dbReference>
<feature type="domain" description="HTH tetR-type" evidence="5">
    <location>
        <begin position="9"/>
        <end position="69"/>
    </location>
</feature>
<accession>A0ABQ4DHB0</accession>
<dbReference type="PRINTS" id="PR00455">
    <property type="entry name" value="HTHTETR"/>
</dbReference>
<dbReference type="SUPFAM" id="SSF46689">
    <property type="entry name" value="Homeodomain-like"/>
    <property type="match status" value="1"/>
</dbReference>
<evidence type="ECO:0000313" key="6">
    <source>
        <dbReference type="EMBL" id="GIG38741.1"/>
    </source>
</evidence>
<dbReference type="PANTHER" id="PTHR47506:SF1">
    <property type="entry name" value="HTH-TYPE TRANSCRIPTIONAL REGULATOR YJDC"/>
    <property type="match status" value="1"/>
</dbReference>
<evidence type="ECO:0000256" key="4">
    <source>
        <dbReference type="PROSITE-ProRule" id="PRU00335"/>
    </source>
</evidence>
<keyword evidence="3" id="KW-0804">Transcription</keyword>
<dbReference type="InterPro" id="IPR009057">
    <property type="entry name" value="Homeodomain-like_sf"/>
</dbReference>
<keyword evidence="7" id="KW-1185">Reference proteome</keyword>
<dbReference type="PANTHER" id="PTHR47506">
    <property type="entry name" value="TRANSCRIPTIONAL REGULATORY PROTEIN"/>
    <property type="match status" value="1"/>
</dbReference>
<keyword evidence="1" id="KW-0805">Transcription regulation</keyword>
<feature type="DNA-binding region" description="H-T-H motif" evidence="4">
    <location>
        <begin position="32"/>
        <end position="51"/>
    </location>
</feature>
<dbReference type="Proteomes" id="UP000614741">
    <property type="component" value="Unassembled WGS sequence"/>
</dbReference>
<protein>
    <submittedName>
        <fullName evidence="6">TetR family transcriptional regulator</fullName>
    </submittedName>
</protein>
<dbReference type="Pfam" id="PF00440">
    <property type="entry name" value="TetR_N"/>
    <property type="match status" value="1"/>
</dbReference>
<proteinExistence type="predicted"/>
<dbReference type="PROSITE" id="PS50977">
    <property type="entry name" value="HTH_TETR_2"/>
    <property type="match status" value="1"/>
</dbReference>
<reference evidence="6 7" key="1">
    <citation type="submission" date="2021-01" db="EMBL/GenBank/DDBJ databases">
        <title>Whole genome shotgun sequence of Cellulomonas phragmiteti NBRC 110785.</title>
        <authorList>
            <person name="Komaki H."/>
            <person name="Tamura T."/>
        </authorList>
    </citation>
    <scope>NUCLEOTIDE SEQUENCE [LARGE SCALE GENOMIC DNA]</scope>
    <source>
        <strain evidence="6 7">NBRC 110785</strain>
    </source>
</reference>
<keyword evidence="2 4" id="KW-0238">DNA-binding</keyword>
<comment type="caution">
    <text evidence="6">The sequence shown here is derived from an EMBL/GenBank/DDBJ whole genome shotgun (WGS) entry which is preliminary data.</text>
</comment>